<dbReference type="InterPro" id="IPR041588">
    <property type="entry name" value="Integrase_H2C2"/>
</dbReference>
<feature type="domain" description="Tf2-1-like SH3-like" evidence="2">
    <location>
        <begin position="263"/>
        <end position="327"/>
    </location>
</feature>
<comment type="caution">
    <text evidence="3">The sequence shown here is derived from an EMBL/GenBank/DDBJ whole genome shotgun (WGS) entry which is preliminary data.</text>
</comment>
<dbReference type="Gene3D" id="3.30.420.10">
    <property type="entry name" value="Ribonuclease H-like superfamily/Ribonuclease H"/>
    <property type="match status" value="1"/>
</dbReference>
<gene>
    <name evidence="3" type="ORF">V6N12_010341</name>
</gene>
<reference evidence="3 4" key="1">
    <citation type="journal article" date="2024" name="G3 (Bethesda)">
        <title>Genome assembly of Hibiscus sabdariffa L. provides insights into metabolisms of medicinal natural products.</title>
        <authorList>
            <person name="Kim T."/>
        </authorList>
    </citation>
    <scope>NUCLEOTIDE SEQUENCE [LARGE SCALE GENOMIC DNA]</scope>
    <source>
        <strain evidence="3">TK-2024</strain>
        <tissue evidence="3">Old leaves</tissue>
    </source>
</reference>
<dbReference type="EMBL" id="JBBPBM010000012">
    <property type="protein sequence ID" value="KAK8562255.1"/>
    <property type="molecule type" value="Genomic_DNA"/>
</dbReference>
<sequence length="434" mass="50461">MLQIIAKPDAKENVNFSLHPDGLLYFTNRICIPNDGELRREILKEAHQISFSIHPRLVKMYQDLKSLYWSPGMKAAIMNFVSQCLTCQKVKVQHQAPTGLLQAIEFPQWKWDRITMDFVSGLPVTPKKNDTVWVIVDRLTKSTHFILDIKFTSKFWKSLQKALGTKVHLSTAFHPQTDGQSKRIIQVLEDMLRACVIEFGKNWEKSLPLVEFAYNNSYQASIQMAHFEASHGRRCRTPLCWSKLGENKTYADLKSRDIQYEVGDKVFLKVSTWKKVFIFGKKGKLSPRYIGPFEILERIGSVAYRLALPPEFDKIHNVFHVSMLRRYKSDPSHILELEEVELNPDLSYDEEPVQILDREVKRLRNKSVPLVKFLWRNHKVEGVTWEPEATIREQYPHLFNSETLIHEVDEEGIINPYFLEVSNGIKGGEEDSSW</sequence>
<dbReference type="InterPro" id="IPR012337">
    <property type="entry name" value="RNaseH-like_sf"/>
</dbReference>
<evidence type="ECO:0000259" key="2">
    <source>
        <dbReference type="Pfam" id="PF24626"/>
    </source>
</evidence>
<evidence type="ECO:0000313" key="3">
    <source>
        <dbReference type="EMBL" id="KAK8562255.1"/>
    </source>
</evidence>
<accession>A0ABR2EJT3</accession>
<dbReference type="PANTHER" id="PTHR46148">
    <property type="entry name" value="CHROMO DOMAIN-CONTAINING PROTEIN"/>
    <property type="match status" value="1"/>
</dbReference>
<name>A0ABR2EJT3_9ROSI</name>
<proteinExistence type="predicted"/>
<organism evidence="3 4">
    <name type="scientific">Hibiscus sabdariffa</name>
    <name type="common">roselle</name>
    <dbReference type="NCBI Taxonomy" id="183260"/>
    <lineage>
        <taxon>Eukaryota</taxon>
        <taxon>Viridiplantae</taxon>
        <taxon>Streptophyta</taxon>
        <taxon>Embryophyta</taxon>
        <taxon>Tracheophyta</taxon>
        <taxon>Spermatophyta</taxon>
        <taxon>Magnoliopsida</taxon>
        <taxon>eudicotyledons</taxon>
        <taxon>Gunneridae</taxon>
        <taxon>Pentapetalae</taxon>
        <taxon>rosids</taxon>
        <taxon>malvids</taxon>
        <taxon>Malvales</taxon>
        <taxon>Malvaceae</taxon>
        <taxon>Malvoideae</taxon>
        <taxon>Hibiscus</taxon>
    </lineage>
</organism>
<dbReference type="InterPro" id="IPR036397">
    <property type="entry name" value="RNaseH_sf"/>
</dbReference>
<keyword evidence="4" id="KW-1185">Reference proteome</keyword>
<dbReference type="SUPFAM" id="SSF53098">
    <property type="entry name" value="Ribonuclease H-like"/>
    <property type="match status" value="1"/>
</dbReference>
<evidence type="ECO:0000313" key="4">
    <source>
        <dbReference type="Proteomes" id="UP001472677"/>
    </source>
</evidence>
<dbReference type="Pfam" id="PF24626">
    <property type="entry name" value="SH3_Tf2-1"/>
    <property type="match status" value="1"/>
</dbReference>
<evidence type="ECO:0000259" key="1">
    <source>
        <dbReference type="Pfam" id="PF17921"/>
    </source>
</evidence>
<dbReference type="Gene3D" id="1.10.340.70">
    <property type="match status" value="1"/>
</dbReference>
<dbReference type="Pfam" id="PF17921">
    <property type="entry name" value="Integrase_H2C2"/>
    <property type="match status" value="1"/>
</dbReference>
<dbReference type="PANTHER" id="PTHR46148:SF44">
    <property type="entry name" value="GAG-POL POLYPROTEIN"/>
    <property type="match status" value="1"/>
</dbReference>
<protein>
    <submittedName>
        <fullName evidence="3">Uncharacterized protein</fullName>
    </submittedName>
</protein>
<dbReference type="Proteomes" id="UP001472677">
    <property type="component" value="Unassembled WGS sequence"/>
</dbReference>
<dbReference type="InterPro" id="IPR056924">
    <property type="entry name" value="SH3_Tf2-1"/>
</dbReference>
<feature type="domain" description="Integrase zinc-binding" evidence="1">
    <location>
        <begin position="36"/>
        <end position="92"/>
    </location>
</feature>